<dbReference type="Pfam" id="PF01594">
    <property type="entry name" value="AI-2E_transport"/>
    <property type="match status" value="1"/>
</dbReference>
<dbReference type="AlphaFoldDB" id="A0A3D8P4E7"/>
<dbReference type="NCBIfam" id="TIGR02872">
    <property type="entry name" value="spore_ytvI"/>
    <property type="match status" value="1"/>
</dbReference>
<accession>A0A3D8P4E7</accession>
<evidence type="ECO:0000256" key="5">
    <source>
        <dbReference type="ARBA" id="ARBA00023136"/>
    </source>
</evidence>
<dbReference type="InterPro" id="IPR002549">
    <property type="entry name" value="AI-2E-like"/>
</dbReference>
<dbReference type="GO" id="GO:0055085">
    <property type="term" value="P:transmembrane transport"/>
    <property type="evidence" value="ECO:0007669"/>
    <property type="project" value="TreeGrafter"/>
</dbReference>
<evidence type="ECO:0000256" key="3">
    <source>
        <dbReference type="ARBA" id="ARBA00022692"/>
    </source>
</evidence>
<dbReference type="PANTHER" id="PTHR21716">
    <property type="entry name" value="TRANSMEMBRANE PROTEIN"/>
    <property type="match status" value="1"/>
</dbReference>
<keyword evidence="8" id="KW-1185">Reference proteome</keyword>
<comment type="similarity">
    <text evidence="2">Belongs to the autoinducer-2 exporter (AI-2E) (TC 2.A.86) family.</text>
</comment>
<feature type="transmembrane region" description="Helical" evidence="6">
    <location>
        <begin position="76"/>
        <end position="94"/>
    </location>
</feature>
<evidence type="ECO:0000256" key="2">
    <source>
        <dbReference type="ARBA" id="ARBA00009773"/>
    </source>
</evidence>
<dbReference type="Proteomes" id="UP000256329">
    <property type="component" value="Unassembled WGS sequence"/>
</dbReference>
<evidence type="ECO:0000256" key="1">
    <source>
        <dbReference type="ARBA" id="ARBA00004141"/>
    </source>
</evidence>
<evidence type="ECO:0000256" key="4">
    <source>
        <dbReference type="ARBA" id="ARBA00022989"/>
    </source>
</evidence>
<reference evidence="7 8" key="1">
    <citation type="submission" date="2018-08" db="EMBL/GenBank/DDBJ databases">
        <title>Form III RuBisCO-mediated autotrophy in Thermodesulfobium bacteria.</title>
        <authorList>
            <person name="Toshchakov S.V."/>
            <person name="Kublanov I.V."/>
            <person name="Frolov E."/>
            <person name="Bonch-Osmolovskaya E.A."/>
            <person name="Tourova T.P."/>
            <person name="Chernych N.A."/>
            <person name="Lebedinsky A.V."/>
        </authorList>
    </citation>
    <scope>NUCLEOTIDE SEQUENCE [LARGE SCALE GENOMIC DNA]</scope>
    <source>
        <strain evidence="7 8">SR</strain>
    </source>
</reference>
<keyword evidence="4 6" id="KW-1133">Transmembrane helix</keyword>
<dbReference type="EMBL" id="QSLN01000010">
    <property type="protein sequence ID" value="RDV82427.1"/>
    <property type="molecule type" value="Genomic_DNA"/>
</dbReference>
<dbReference type="PANTHER" id="PTHR21716:SF68">
    <property type="entry name" value="TRANSPORT PROTEIN YTVI-RELATED"/>
    <property type="match status" value="1"/>
</dbReference>
<protein>
    <submittedName>
        <fullName evidence="7">Sporulation integral membrane protein YtvI</fullName>
    </submittedName>
</protein>
<sequence length="392" mass="43289">MKRTPAASYRGTVAFSTALTACAFPPPWYITSPTGIWGGRALPEWWRRLWLAASSVVAGAILVAATLWLLRYLLPVSLPFLIGAVLALFLEPLVRPLERRLPRGVAVFLAILFFLLFLGLVFTLLGVYLAVELGDLAGSIPAYALEAQDKLFRWFNWLRERYGTLPPEAARYLEMALNTLAASAQKWAASLATSLISFFGAIPGFFLIVFVSFLATYFIGRDRYLLESWWQRLWPQPWGETSLNLLRRTSTAFWGYLKAQFFLVSLTALVTTVGLWLSGVKYALTLGLLTGLLDLLPVLGPSTLFLPWIAYSFFSGSVPLGIKLSLVYGSTFVLRQLLEARVVAFTLGAHPLAVLFGMYAGLKLIGPGGLVLGPVAVIVIQALYRAWQASRD</sequence>
<feature type="transmembrane region" description="Helical" evidence="6">
    <location>
        <begin position="342"/>
        <end position="362"/>
    </location>
</feature>
<feature type="transmembrane region" description="Helical" evidence="6">
    <location>
        <begin position="195"/>
        <end position="219"/>
    </location>
</feature>
<dbReference type="InterPro" id="IPR014227">
    <property type="entry name" value="YtvI-like"/>
</dbReference>
<comment type="subcellular location">
    <subcellularLocation>
        <location evidence="1">Membrane</location>
        <topology evidence="1">Multi-pass membrane protein</topology>
    </subcellularLocation>
</comment>
<keyword evidence="5 6" id="KW-0472">Membrane</keyword>
<evidence type="ECO:0000256" key="6">
    <source>
        <dbReference type="SAM" id="Phobius"/>
    </source>
</evidence>
<gene>
    <name evidence="7" type="primary">ytvI</name>
    <name evidence="7" type="ORF">DXX99_07440</name>
</gene>
<dbReference type="PROSITE" id="PS51257">
    <property type="entry name" value="PROKAR_LIPOPROTEIN"/>
    <property type="match status" value="1"/>
</dbReference>
<feature type="transmembrane region" description="Helical" evidence="6">
    <location>
        <begin position="304"/>
        <end position="322"/>
    </location>
</feature>
<dbReference type="GO" id="GO:0016020">
    <property type="term" value="C:membrane"/>
    <property type="evidence" value="ECO:0007669"/>
    <property type="project" value="UniProtKB-SubCell"/>
</dbReference>
<organism evidence="7 8">
    <name type="scientific">Ammonifex thiophilus</name>
    <dbReference type="NCBI Taxonomy" id="444093"/>
    <lineage>
        <taxon>Bacteria</taxon>
        <taxon>Bacillati</taxon>
        <taxon>Bacillota</taxon>
        <taxon>Clostridia</taxon>
        <taxon>Thermoanaerobacterales</taxon>
        <taxon>Thermoanaerobacteraceae</taxon>
        <taxon>Ammonifex</taxon>
    </lineage>
</organism>
<feature type="transmembrane region" description="Helical" evidence="6">
    <location>
        <begin position="49"/>
        <end position="70"/>
    </location>
</feature>
<evidence type="ECO:0000313" key="8">
    <source>
        <dbReference type="Proteomes" id="UP000256329"/>
    </source>
</evidence>
<evidence type="ECO:0000313" key="7">
    <source>
        <dbReference type="EMBL" id="RDV82427.1"/>
    </source>
</evidence>
<feature type="transmembrane region" description="Helical" evidence="6">
    <location>
        <begin position="106"/>
        <end position="131"/>
    </location>
</feature>
<keyword evidence="3 6" id="KW-0812">Transmembrane</keyword>
<comment type="caution">
    <text evidence="7">The sequence shown here is derived from an EMBL/GenBank/DDBJ whole genome shotgun (WGS) entry which is preliminary data.</text>
</comment>
<dbReference type="OrthoDB" id="9774361at2"/>
<feature type="transmembrane region" description="Helical" evidence="6">
    <location>
        <begin position="368"/>
        <end position="387"/>
    </location>
</feature>
<proteinExistence type="inferred from homology"/>
<feature type="transmembrane region" description="Helical" evidence="6">
    <location>
        <begin position="261"/>
        <end position="284"/>
    </location>
</feature>
<name>A0A3D8P4E7_9THEO</name>